<organism evidence="5 6">
    <name type="scientific">Silvanigrella paludirubra</name>
    <dbReference type="NCBI Taxonomy" id="2499159"/>
    <lineage>
        <taxon>Bacteria</taxon>
        <taxon>Pseudomonadati</taxon>
        <taxon>Bdellovibrionota</taxon>
        <taxon>Oligoflexia</taxon>
        <taxon>Silvanigrellales</taxon>
        <taxon>Silvanigrellaceae</taxon>
        <taxon>Silvanigrella</taxon>
    </lineage>
</organism>
<keyword evidence="2" id="KW-0175">Coiled coil</keyword>
<dbReference type="Gene3D" id="3.60.40.10">
    <property type="entry name" value="PPM-type phosphatase domain"/>
    <property type="match status" value="1"/>
</dbReference>
<reference evidence="5 6" key="1">
    <citation type="submission" date="2019-10" db="EMBL/GenBank/DDBJ databases">
        <title>New species of Slilvanegrellaceae.</title>
        <authorList>
            <person name="Pitt A."/>
            <person name="Hahn M.W."/>
        </authorList>
    </citation>
    <scope>NUCLEOTIDE SEQUENCE [LARGE SCALE GENOMIC DNA]</scope>
    <source>
        <strain evidence="5 6">SP-Ram-0.45-NSY-1</strain>
    </source>
</reference>
<evidence type="ECO:0000259" key="4">
    <source>
        <dbReference type="PROSITE" id="PS50112"/>
    </source>
</evidence>
<dbReference type="SUPFAM" id="SSF81606">
    <property type="entry name" value="PP2C-like"/>
    <property type="match status" value="1"/>
</dbReference>
<feature type="transmembrane region" description="Helical" evidence="3">
    <location>
        <begin position="47"/>
        <end position="65"/>
    </location>
</feature>
<comment type="caution">
    <text evidence="5">The sequence shown here is derived from an EMBL/GenBank/DDBJ whole genome shotgun (WGS) entry which is preliminary data.</text>
</comment>
<dbReference type="SMART" id="SM00091">
    <property type="entry name" value="PAS"/>
    <property type="match status" value="1"/>
</dbReference>
<dbReference type="InterPro" id="IPR001932">
    <property type="entry name" value="PPM-type_phosphatase-like_dom"/>
</dbReference>
<evidence type="ECO:0000313" key="6">
    <source>
        <dbReference type="Proteomes" id="UP000437748"/>
    </source>
</evidence>
<dbReference type="EMBL" id="WFLM01000002">
    <property type="protein sequence ID" value="KAB8039492.1"/>
    <property type="molecule type" value="Genomic_DNA"/>
</dbReference>
<keyword evidence="3" id="KW-0812">Transmembrane</keyword>
<dbReference type="PROSITE" id="PS50112">
    <property type="entry name" value="PAS"/>
    <property type="match status" value="1"/>
</dbReference>
<evidence type="ECO:0000256" key="2">
    <source>
        <dbReference type="SAM" id="Coils"/>
    </source>
</evidence>
<dbReference type="Pfam" id="PF13426">
    <property type="entry name" value="PAS_9"/>
    <property type="match status" value="1"/>
</dbReference>
<keyword evidence="3" id="KW-1133">Transmembrane helix</keyword>
<evidence type="ECO:0000256" key="1">
    <source>
        <dbReference type="ARBA" id="ARBA00022801"/>
    </source>
</evidence>
<dbReference type="OrthoDB" id="974992at2"/>
<feature type="domain" description="PAS" evidence="4">
    <location>
        <begin position="128"/>
        <end position="173"/>
    </location>
</feature>
<dbReference type="Proteomes" id="UP000437748">
    <property type="component" value="Unassembled WGS sequence"/>
</dbReference>
<dbReference type="RefSeq" id="WP_153418717.1">
    <property type="nucleotide sequence ID" value="NZ_WFLM01000002.1"/>
</dbReference>
<dbReference type="SMART" id="SM00331">
    <property type="entry name" value="PP2C_SIG"/>
    <property type="match status" value="1"/>
</dbReference>
<dbReference type="Pfam" id="PF07228">
    <property type="entry name" value="SpoIIE"/>
    <property type="match status" value="1"/>
</dbReference>
<proteinExistence type="predicted"/>
<dbReference type="Gene3D" id="3.30.450.20">
    <property type="entry name" value="PAS domain"/>
    <property type="match status" value="1"/>
</dbReference>
<dbReference type="InterPro" id="IPR052016">
    <property type="entry name" value="Bact_Sigma-Reg"/>
</dbReference>
<accession>A0A6N6VX81</accession>
<dbReference type="NCBIfam" id="TIGR00229">
    <property type="entry name" value="sensory_box"/>
    <property type="match status" value="1"/>
</dbReference>
<protein>
    <submittedName>
        <fullName evidence="5">SpoIIE family protein phosphatase</fullName>
    </submittedName>
</protein>
<dbReference type="CDD" id="cd00130">
    <property type="entry name" value="PAS"/>
    <property type="match status" value="1"/>
</dbReference>
<dbReference type="PANTHER" id="PTHR43156:SF2">
    <property type="entry name" value="STAGE II SPORULATION PROTEIN E"/>
    <property type="match status" value="1"/>
</dbReference>
<dbReference type="InterPro" id="IPR000014">
    <property type="entry name" value="PAS"/>
</dbReference>
<keyword evidence="1" id="KW-0378">Hydrolase</keyword>
<evidence type="ECO:0000313" key="5">
    <source>
        <dbReference type="EMBL" id="KAB8039492.1"/>
    </source>
</evidence>
<gene>
    <name evidence="5" type="ORF">GCL60_04350</name>
</gene>
<dbReference type="InterPro" id="IPR035965">
    <property type="entry name" value="PAS-like_dom_sf"/>
</dbReference>
<dbReference type="InterPro" id="IPR036457">
    <property type="entry name" value="PPM-type-like_dom_sf"/>
</dbReference>
<feature type="coiled-coil region" evidence="2">
    <location>
        <begin position="264"/>
        <end position="291"/>
    </location>
</feature>
<dbReference type="AlphaFoldDB" id="A0A6N6VX81"/>
<feature type="transmembrane region" description="Helical" evidence="3">
    <location>
        <begin position="24"/>
        <end position="41"/>
    </location>
</feature>
<name>A0A6N6VX81_9BACT</name>
<keyword evidence="3" id="KW-0472">Membrane</keyword>
<dbReference type="GO" id="GO:0016791">
    <property type="term" value="F:phosphatase activity"/>
    <property type="evidence" value="ECO:0007669"/>
    <property type="project" value="TreeGrafter"/>
</dbReference>
<sequence length="541" mass="61533">MSFITIEDIIKKWTLKLTEMLKNLYRFVGFIIFIGILGNYLVPNLMFNILVIIVIIICGLFSYLMTQKVQLLMKEWHEEFTNPTEKLLQTIQMVSMQKLDLLPEEQLNSFTSESHLKLLEVARGILEHQRFIDQVVDNMFEMMFLLNQDGIIMKANKSACETTHFSQSDLIGQHIRKLFPHAESLVDYYLELEIQFTTQGFVRDVEVFVQTSEGELLPFSINGVKIESTTGVLLGYTMIAKNQAETVRLFNQVNKSNYELGRANEELAKRYDQIKKEIEEKEGQRRTLEMELATSQLVQKTFLPQVAPEHPNVDCAGTAIPAAFCGGDWWNTVTLKDKFFVFIADVTGHGTASAMVTAAVSGYFVSVKSKLFAGENLDVDDILSGFDTVLSSMGHSDVSYNMTCFSCVFDFEKKVIRFANAGHNFPLLIREDKKVETLIASGNRLGNIGATRIDNKVFEKKEIPMAGGEFIFFYTDGLIENKNDKDEEYGKRRLRKFIEKNYTKASSEFISLLLQDSLEFYGAGKALEDDITVVVTKIKQP</sequence>
<dbReference type="SUPFAM" id="SSF55785">
    <property type="entry name" value="PYP-like sensor domain (PAS domain)"/>
    <property type="match status" value="1"/>
</dbReference>
<evidence type="ECO:0000256" key="3">
    <source>
        <dbReference type="SAM" id="Phobius"/>
    </source>
</evidence>
<keyword evidence="6" id="KW-1185">Reference proteome</keyword>
<dbReference type="PANTHER" id="PTHR43156">
    <property type="entry name" value="STAGE II SPORULATION PROTEIN E-RELATED"/>
    <property type="match status" value="1"/>
</dbReference>